<dbReference type="Gene3D" id="3.50.50.60">
    <property type="entry name" value="FAD/NAD(P)-binding domain"/>
    <property type="match status" value="1"/>
</dbReference>
<feature type="domain" description="Glucose-methanol-choline oxidoreductase N-terminal" evidence="9">
    <location>
        <begin position="266"/>
        <end position="280"/>
    </location>
</feature>
<dbReference type="GO" id="GO:0050660">
    <property type="term" value="F:flavin adenine dinucleotide binding"/>
    <property type="evidence" value="ECO:0007669"/>
    <property type="project" value="InterPro"/>
</dbReference>
<keyword evidence="5 10" id="KW-0560">Oxidoreductase</keyword>
<reference evidence="11" key="1">
    <citation type="submission" date="2015-05" db="EMBL/GenBank/DDBJ databases">
        <title>Draft genome sequencing of a biphenyl-degrading bacterium, Pseudomonas balearica KF707 (=NBRC110670).</title>
        <authorList>
            <person name="Kimura N."/>
            <person name="Hirose J."/>
            <person name="Watanabe T."/>
            <person name="Suenaga H."/>
            <person name="Fujihara H."/>
            <person name="Noguchi M."/>
            <person name="Hashimoto M."/>
            <person name="Shimodaira J."/>
            <person name="Tsuchikane K."/>
            <person name="Hosoyama A."/>
            <person name="Yamazoe A."/>
            <person name="Fujita N."/>
            <person name="Furukawa K."/>
        </authorList>
    </citation>
    <scope>NUCLEOTIDE SEQUENCE [LARGE SCALE GENOMIC DNA]</scope>
    <source>
        <strain evidence="11">DSM 10086 / NBRC 110670 / KF707</strain>
    </source>
</reference>
<dbReference type="PROSITE" id="PS00623">
    <property type="entry name" value="GMC_OXRED_1"/>
    <property type="match status" value="1"/>
</dbReference>
<evidence type="ECO:0000256" key="3">
    <source>
        <dbReference type="ARBA" id="ARBA00022630"/>
    </source>
</evidence>
<comment type="similarity">
    <text evidence="2 7">Belongs to the GMC oxidoreductase family.</text>
</comment>
<reference evidence="10 11" key="2">
    <citation type="journal article" date="2017" name="Int. J. Syst. Evol. Microbiol.">
        <title>Pseudomonas furukawaii sp. nov., a polychlorinated biphenyl-degrading bacterium isolated from biphenyl-contaminated soil in Japan.</title>
        <authorList>
            <person name="Kimura N."/>
            <person name="Watanabe T."/>
            <person name="Suenaga H."/>
            <person name="Fujihara H."/>
            <person name="Futagami T."/>
            <person name="Goto M."/>
            <person name="Hanada S."/>
            <person name="Hirose J."/>
        </authorList>
    </citation>
    <scope>NUCLEOTIDE SEQUENCE [LARGE SCALE GENOMIC DNA]</scope>
    <source>
        <strain evidence="11">DSM 10086 / NBRC 110670 / KF707</strain>
    </source>
</reference>
<gene>
    <name evidence="10" type="ORF">KF707C_49430</name>
</gene>
<dbReference type="SUPFAM" id="SSF54373">
    <property type="entry name" value="FAD-linked reductases, C-terminal domain"/>
    <property type="match status" value="1"/>
</dbReference>
<keyword evidence="11" id="KW-1185">Reference proteome</keyword>
<evidence type="ECO:0000313" key="11">
    <source>
        <dbReference type="Proteomes" id="UP000218554"/>
    </source>
</evidence>
<dbReference type="InterPro" id="IPR036188">
    <property type="entry name" value="FAD/NAD-bd_sf"/>
</dbReference>
<dbReference type="GO" id="GO:0016020">
    <property type="term" value="C:membrane"/>
    <property type="evidence" value="ECO:0007669"/>
    <property type="project" value="TreeGrafter"/>
</dbReference>
<protein>
    <submittedName>
        <fullName evidence="10">Choline dehydrogenase</fullName>
        <ecNumber evidence="10">1.1.99.1</ecNumber>
    </submittedName>
</protein>
<dbReference type="AlphaFoldDB" id="A0AAD1FHF8"/>
<evidence type="ECO:0000256" key="6">
    <source>
        <dbReference type="PIRSR" id="PIRSR000137-2"/>
    </source>
</evidence>
<evidence type="ECO:0000256" key="4">
    <source>
        <dbReference type="ARBA" id="ARBA00022827"/>
    </source>
</evidence>
<dbReference type="InterPro" id="IPR000172">
    <property type="entry name" value="GMC_OxRdtase_N"/>
</dbReference>
<dbReference type="KEGG" id="pfuw:KF707C_49430"/>
<dbReference type="Proteomes" id="UP000218554">
    <property type="component" value="Chromosome"/>
</dbReference>
<dbReference type="EMBL" id="AP014862">
    <property type="protein sequence ID" value="BAU76631.1"/>
    <property type="molecule type" value="Genomic_DNA"/>
</dbReference>
<evidence type="ECO:0000256" key="7">
    <source>
        <dbReference type="RuleBase" id="RU003968"/>
    </source>
</evidence>
<dbReference type="PIRSF" id="PIRSF000137">
    <property type="entry name" value="Alcohol_oxidase"/>
    <property type="match status" value="1"/>
</dbReference>
<name>A0AAD1FHF8_METFU</name>
<dbReference type="InterPro" id="IPR007867">
    <property type="entry name" value="GMC_OxRtase_C"/>
</dbReference>
<dbReference type="GO" id="GO:0019285">
    <property type="term" value="P:glycine betaine biosynthetic process from choline"/>
    <property type="evidence" value="ECO:0007669"/>
    <property type="project" value="TreeGrafter"/>
</dbReference>
<accession>A0AAD1FHF8</accession>
<feature type="domain" description="Glucose-methanol-choline oxidoreductase N-terminal" evidence="8">
    <location>
        <begin position="95"/>
        <end position="118"/>
    </location>
</feature>
<dbReference type="SUPFAM" id="SSF51905">
    <property type="entry name" value="FAD/NAD(P)-binding domain"/>
    <property type="match status" value="1"/>
</dbReference>
<dbReference type="InterPro" id="IPR012132">
    <property type="entry name" value="GMC_OxRdtase"/>
</dbReference>
<evidence type="ECO:0000256" key="5">
    <source>
        <dbReference type="ARBA" id="ARBA00023002"/>
    </source>
</evidence>
<evidence type="ECO:0000256" key="2">
    <source>
        <dbReference type="ARBA" id="ARBA00010790"/>
    </source>
</evidence>
<dbReference type="Pfam" id="PF00732">
    <property type="entry name" value="GMC_oxred_N"/>
    <property type="match status" value="1"/>
</dbReference>
<dbReference type="NCBIfam" id="NF002550">
    <property type="entry name" value="PRK02106.1"/>
    <property type="match status" value="1"/>
</dbReference>
<dbReference type="RefSeq" id="WP_003457344.1">
    <property type="nucleotide sequence ID" value="NZ_AJMR01000231.1"/>
</dbReference>
<evidence type="ECO:0000313" key="10">
    <source>
        <dbReference type="EMBL" id="BAU76631.1"/>
    </source>
</evidence>
<evidence type="ECO:0000259" key="8">
    <source>
        <dbReference type="PROSITE" id="PS00623"/>
    </source>
</evidence>
<sequence length="595" mass="64524">MSTLEQTSLSSPQDEGHYDYIIVGAGAAGCVLANRLGEDPDVRILVIEAGGSDASVIVAMPAALSIPMNTRRFNWGMKTEPEPGLGGRQVNLPRGKGLGGSSSINGMCWVRGNPMDYELWEALGADGWRWSNVLPYFLRMENVEGGGPLRGTKGPMRIKRGPETNPLYRAFVKAGSEAGYAVSDNMNSRQHEGFGPMEMNVGDGRRMSAARAYLRPAMARGNVRVIKGGLVDRVIFDGRRATGVLFSVAGKPARAMATREVILSAGAIMSPVILKRSGIGPAQELAQHGIPVICDAPEVGENLMDHMELYLQMECTQPVSLFPTQSLLGKARIGLEWLATRRGLGATNHFESGGHIRSRAGIVYPDIQFHFLPLAISYDGQTLAEGHGFQVHVGTKRSKSRGWVRLRDARPESLPRVRFNYMTHADDWTEFRACVRLTREIFAQPAFAPYRGRELAPGAAVQDDAAIDAFLKQKLESAYHPCGTCRMGSDEAAVTFPDGRVRGVEALRVVDASLMPAATAGDLQAPTLVLAERLSDLIRGRHLPEAQGAQLLADPQWATRQRGQNITRDYASERHRLAAALLANVKGAPLPMAAG</sequence>
<dbReference type="PANTHER" id="PTHR11552:SF147">
    <property type="entry name" value="CHOLINE DEHYDROGENASE, MITOCHONDRIAL"/>
    <property type="match status" value="1"/>
</dbReference>
<dbReference type="PROSITE" id="PS00624">
    <property type="entry name" value="GMC_OXRED_2"/>
    <property type="match status" value="1"/>
</dbReference>
<comment type="cofactor">
    <cofactor evidence="1 6">
        <name>FAD</name>
        <dbReference type="ChEBI" id="CHEBI:57692"/>
    </cofactor>
</comment>
<feature type="binding site" evidence="6">
    <location>
        <position position="231"/>
    </location>
    <ligand>
        <name>FAD</name>
        <dbReference type="ChEBI" id="CHEBI:57692"/>
    </ligand>
</feature>
<dbReference type="Pfam" id="PF05199">
    <property type="entry name" value="GMC_oxred_C"/>
    <property type="match status" value="1"/>
</dbReference>
<organism evidence="10 11">
    <name type="scientific">Metapseudomonas furukawaii</name>
    <name type="common">Pseudomonas furukawaii</name>
    <dbReference type="NCBI Taxonomy" id="1149133"/>
    <lineage>
        <taxon>Bacteria</taxon>
        <taxon>Pseudomonadati</taxon>
        <taxon>Pseudomonadota</taxon>
        <taxon>Gammaproteobacteria</taxon>
        <taxon>Pseudomonadales</taxon>
        <taxon>Pseudomonadaceae</taxon>
        <taxon>Metapseudomonas</taxon>
    </lineage>
</organism>
<dbReference type="Gene3D" id="3.30.560.10">
    <property type="entry name" value="Glucose Oxidase, domain 3"/>
    <property type="match status" value="1"/>
</dbReference>
<proteinExistence type="inferred from homology"/>
<dbReference type="EC" id="1.1.99.1" evidence="10"/>
<keyword evidence="4 6" id="KW-0274">FAD</keyword>
<keyword evidence="3 7" id="KW-0285">Flavoprotein</keyword>
<evidence type="ECO:0000256" key="1">
    <source>
        <dbReference type="ARBA" id="ARBA00001974"/>
    </source>
</evidence>
<evidence type="ECO:0000259" key="9">
    <source>
        <dbReference type="PROSITE" id="PS00624"/>
    </source>
</evidence>
<dbReference type="PANTHER" id="PTHR11552">
    <property type="entry name" value="GLUCOSE-METHANOL-CHOLINE GMC OXIDOREDUCTASE"/>
    <property type="match status" value="1"/>
</dbReference>
<dbReference type="GO" id="GO:0008812">
    <property type="term" value="F:choline dehydrogenase activity"/>
    <property type="evidence" value="ECO:0007669"/>
    <property type="project" value="UniProtKB-EC"/>
</dbReference>